<dbReference type="RefSeq" id="WP_120179202.1">
    <property type="nucleotide sequence ID" value="NZ_AP019367.1"/>
</dbReference>
<protein>
    <recommendedName>
        <fullName evidence="9">3beta-hydroxycholanate 3-dehydrogenase (NAD(+))</fullName>
        <ecNumber evidence="9">1.1.1.391</ecNumber>
    </recommendedName>
    <alternativeName>
        <fullName evidence="10">NAD-dependent bile acid 3beta-dehydrogenase</fullName>
    </alternativeName>
</protein>
<evidence type="ECO:0000313" key="11">
    <source>
        <dbReference type="EMBL" id="BBH50001.1"/>
    </source>
</evidence>
<evidence type="ECO:0000256" key="9">
    <source>
        <dbReference type="ARBA" id="ARBA00067031"/>
    </source>
</evidence>
<evidence type="ECO:0000313" key="12">
    <source>
        <dbReference type="Proteomes" id="UP000273154"/>
    </source>
</evidence>
<comment type="catalytic activity">
    <reaction evidence="7">
        <text>7alpha,12alpha-dihydroxy-3-oxo-5beta-cholan-24-oate + NADH + H(+) = isocholate + NAD(+)</text>
        <dbReference type="Rhea" id="RHEA:47512"/>
        <dbReference type="ChEBI" id="CHEBI:15378"/>
        <dbReference type="ChEBI" id="CHEBI:57540"/>
        <dbReference type="ChEBI" id="CHEBI:57945"/>
        <dbReference type="ChEBI" id="CHEBI:87735"/>
        <dbReference type="ChEBI" id="CHEBI:87736"/>
    </reaction>
    <physiologicalReaction direction="left-to-right" evidence="7">
        <dbReference type="Rhea" id="RHEA:47513"/>
    </physiologicalReaction>
</comment>
<dbReference type="GO" id="GO:0030497">
    <property type="term" value="P:fatty acid elongation"/>
    <property type="evidence" value="ECO:0007669"/>
    <property type="project" value="TreeGrafter"/>
</dbReference>
<keyword evidence="4" id="KW-0753">Steroid metabolism</keyword>
<reference evidence="12" key="1">
    <citation type="submission" date="2018-11" db="EMBL/GenBank/DDBJ databases">
        <title>Comparative genomics of Parolsenella catena and Libanicoccus massiliensis: Reclassification of Libanicoccus massiliensis as Parolsenella massiliensis comb. nov.</title>
        <authorList>
            <person name="Sakamoto M."/>
            <person name="Ikeyama N."/>
            <person name="Murakami T."/>
            <person name="Mori H."/>
            <person name="Yuki M."/>
            <person name="Ohkuma M."/>
        </authorList>
    </citation>
    <scope>NUCLEOTIDE SEQUENCE [LARGE SCALE GENOMIC DNA]</scope>
    <source>
        <strain evidence="12">JCM 31932</strain>
    </source>
</reference>
<evidence type="ECO:0000256" key="8">
    <source>
        <dbReference type="ARBA" id="ARBA00052953"/>
    </source>
</evidence>
<dbReference type="NCBIfam" id="NF006384">
    <property type="entry name" value="PRK08628.1"/>
    <property type="match status" value="1"/>
</dbReference>
<dbReference type="FunFam" id="3.40.50.720:FF:000084">
    <property type="entry name" value="Short-chain dehydrogenase reductase"/>
    <property type="match status" value="1"/>
</dbReference>
<dbReference type="Proteomes" id="UP000273154">
    <property type="component" value="Chromosome"/>
</dbReference>
<evidence type="ECO:0000256" key="1">
    <source>
        <dbReference type="ARBA" id="ARBA00006484"/>
    </source>
</evidence>
<evidence type="ECO:0000256" key="6">
    <source>
        <dbReference type="ARBA" id="ARBA00050953"/>
    </source>
</evidence>
<dbReference type="GO" id="GO:0008202">
    <property type="term" value="P:steroid metabolic process"/>
    <property type="evidence" value="ECO:0007669"/>
    <property type="project" value="UniProtKB-KW"/>
</dbReference>
<dbReference type="OrthoDB" id="9789398at2"/>
<dbReference type="GeneID" id="88848720"/>
<dbReference type="PANTHER" id="PTHR42760:SF40">
    <property type="entry name" value="3-OXOACYL-[ACYL-CARRIER-PROTEIN] REDUCTASE, CHLOROPLASTIC"/>
    <property type="match status" value="1"/>
</dbReference>
<dbReference type="PRINTS" id="PR00080">
    <property type="entry name" value="SDRFAMILY"/>
</dbReference>
<comment type="catalytic activity">
    <reaction evidence="8">
        <text>3-oxo-5beta-cholan-24-oate + NADH + H(+) = isolithocholate + NAD(+)</text>
        <dbReference type="Rhea" id="RHEA:47508"/>
        <dbReference type="ChEBI" id="CHEBI:11867"/>
        <dbReference type="ChEBI" id="CHEBI:15378"/>
        <dbReference type="ChEBI" id="CHEBI:57540"/>
        <dbReference type="ChEBI" id="CHEBI:57945"/>
        <dbReference type="ChEBI" id="CHEBI:87728"/>
        <dbReference type="EC" id="1.1.1.391"/>
    </reaction>
    <physiologicalReaction direction="left-to-right" evidence="8">
        <dbReference type="Rhea" id="RHEA:47509"/>
    </physiologicalReaction>
</comment>
<evidence type="ECO:0000256" key="2">
    <source>
        <dbReference type="ARBA" id="ARBA00023002"/>
    </source>
</evidence>
<dbReference type="AlphaFoldDB" id="A0A3G9JWY8"/>
<comment type="similarity">
    <text evidence="1">Belongs to the short-chain dehydrogenases/reductases (SDR) family.</text>
</comment>
<dbReference type="InterPro" id="IPR002347">
    <property type="entry name" value="SDR_fam"/>
</dbReference>
<evidence type="ECO:0000256" key="4">
    <source>
        <dbReference type="ARBA" id="ARBA00023221"/>
    </source>
</evidence>
<dbReference type="KEGG" id="pcat:Pcatena_05880"/>
<evidence type="ECO:0000256" key="7">
    <source>
        <dbReference type="ARBA" id="ARBA00052497"/>
    </source>
</evidence>
<dbReference type="EMBL" id="AP019367">
    <property type="protein sequence ID" value="BBH50001.1"/>
    <property type="molecule type" value="Genomic_DNA"/>
</dbReference>
<proteinExistence type="inferred from homology"/>
<dbReference type="CDD" id="cd05233">
    <property type="entry name" value="SDR_c"/>
    <property type="match status" value="1"/>
</dbReference>
<sequence length="263" mass="29158">MDLHLEGKVIFVTGGFKGIGKGIALQLAREGAIPVVLNRKDGVEDEFRAEISEITKTFEMYYIDLNDTDAIKPIVEEVYKKYGHIDGVVNNAGRNDNLELETLDWHDFEKSLHGNLTHYFELVHCCCPYLKESKGSIVNIASKVALTGQGKTTAYAAAKGAILGLTREWAAALVHDSVRVNAIVVAEAWTPLYANWIKTFGDEEAQQKRLSLITDRIPLEHRMTTCEEIADTAAFLLSDRASHTTGQWCSVDGGYVNLDRALD</sequence>
<name>A0A3G9JWY8_9ACTN</name>
<keyword evidence="3" id="KW-0443">Lipid metabolism</keyword>
<dbReference type="PRINTS" id="PR00081">
    <property type="entry name" value="GDHRDH"/>
</dbReference>
<dbReference type="Pfam" id="PF13561">
    <property type="entry name" value="adh_short_C2"/>
    <property type="match status" value="1"/>
</dbReference>
<dbReference type="SUPFAM" id="SSF51735">
    <property type="entry name" value="NAD(P)-binding Rossmann-fold domains"/>
    <property type="match status" value="1"/>
</dbReference>
<dbReference type="InterPro" id="IPR020904">
    <property type="entry name" value="Sc_DH/Rdtase_CS"/>
</dbReference>
<comment type="catalytic activity">
    <reaction evidence="5">
        <text>12alpha-hydroxy-3-oxo-5beta-cholan-24-oate + NADH + H(+) = isodeoxycholate + NAD(+)</text>
        <dbReference type="Rhea" id="RHEA:47492"/>
        <dbReference type="ChEBI" id="CHEBI:15378"/>
        <dbReference type="ChEBI" id="CHEBI:57540"/>
        <dbReference type="ChEBI" id="CHEBI:57945"/>
        <dbReference type="ChEBI" id="CHEBI:87733"/>
        <dbReference type="ChEBI" id="CHEBI:87734"/>
    </reaction>
    <physiologicalReaction direction="left-to-right" evidence="5">
        <dbReference type="Rhea" id="RHEA:47493"/>
    </physiologicalReaction>
</comment>
<evidence type="ECO:0000256" key="10">
    <source>
        <dbReference type="ARBA" id="ARBA00081284"/>
    </source>
</evidence>
<comment type="catalytic activity">
    <reaction evidence="6">
        <text>3-oxochenodeoxycholate + NADH + H(+) = isochenodeoxycholate + NAD(+)</text>
        <dbReference type="Rhea" id="RHEA:47516"/>
        <dbReference type="ChEBI" id="CHEBI:15378"/>
        <dbReference type="ChEBI" id="CHEBI:57540"/>
        <dbReference type="ChEBI" id="CHEBI:57945"/>
        <dbReference type="ChEBI" id="CHEBI:87730"/>
        <dbReference type="ChEBI" id="CHEBI:87731"/>
    </reaction>
    <physiologicalReaction direction="left-to-right" evidence="6">
        <dbReference type="Rhea" id="RHEA:47517"/>
    </physiologicalReaction>
</comment>
<dbReference type="InterPro" id="IPR036291">
    <property type="entry name" value="NAD(P)-bd_dom_sf"/>
</dbReference>
<organism evidence="11 12">
    <name type="scientific">Parolsenella catena</name>
    <dbReference type="NCBI Taxonomy" id="2003188"/>
    <lineage>
        <taxon>Bacteria</taxon>
        <taxon>Bacillati</taxon>
        <taxon>Actinomycetota</taxon>
        <taxon>Coriobacteriia</taxon>
        <taxon>Coriobacteriales</taxon>
        <taxon>Atopobiaceae</taxon>
        <taxon>Parolsenella</taxon>
    </lineage>
</organism>
<evidence type="ECO:0000256" key="5">
    <source>
        <dbReference type="ARBA" id="ARBA00050257"/>
    </source>
</evidence>
<dbReference type="Gene3D" id="3.40.50.720">
    <property type="entry name" value="NAD(P)-binding Rossmann-like Domain"/>
    <property type="match status" value="1"/>
</dbReference>
<dbReference type="EC" id="1.1.1.391" evidence="9"/>
<keyword evidence="2" id="KW-0560">Oxidoreductase</keyword>
<dbReference type="GO" id="GO:0016616">
    <property type="term" value="F:oxidoreductase activity, acting on the CH-OH group of donors, NAD or NADP as acceptor"/>
    <property type="evidence" value="ECO:0007669"/>
    <property type="project" value="TreeGrafter"/>
</dbReference>
<dbReference type="PANTHER" id="PTHR42760">
    <property type="entry name" value="SHORT-CHAIN DEHYDROGENASES/REDUCTASES FAMILY MEMBER"/>
    <property type="match status" value="1"/>
</dbReference>
<accession>A0A3G9JWY8</accession>
<gene>
    <name evidence="11" type="ORF">Pcatena_05880</name>
</gene>
<keyword evidence="12" id="KW-1185">Reference proteome</keyword>
<dbReference type="PROSITE" id="PS00061">
    <property type="entry name" value="ADH_SHORT"/>
    <property type="match status" value="1"/>
</dbReference>
<evidence type="ECO:0000256" key="3">
    <source>
        <dbReference type="ARBA" id="ARBA00023098"/>
    </source>
</evidence>